<dbReference type="PANTHER" id="PTHR34406">
    <property type="entry name" value="PROTEIN YCEI"/>
    <property type="match status" value="1"/>
</dbReference>
<protein>
    <submittedName>
        <fullName evidence="3">YceI-like domain-containing protein</fullName>
    </submittedName>
</protein>
<evidence type="ECO:0000256" key="1">
    <source>
        <dbReference type="SAM" id="SignalP"/>
    </source>
</evidence>
<sequence length="184" mass="21061">MKNILLIIPLLIFHLSVSQAQDRYLLENSFVRFFSDGIVEDIEATNKDAKGIIDFSKNEFLIKIPIKSFKFASALMQEHFNENYMESDKFPEGTFKGKIEGSYELGKNGIYQVNTIGDLTIHGVTKPRNIPAFIYVKDGKIALESKFMIRVAEHKIKIPSIVIRNIAEEVEVTIKSDLKKYDKQ</sequence>
<dbReference type="InterPro" id="IPR036761">
    <property type="entry name" value="TTHA0802/YceI-like_sf"/>
</dbReference>
<accession>A0A1I2JS13</accession>
<dbReference type="RefSeq" id="WP_091549400.1">
    <property type="nucleotide sequence ID" value="NZ_FONY01000064.1"/>
</dbReference>
<name>A0A1I2JS13_9BACT</name>
<dbReference type="OrthoDB" id="116832at2"/>
<dbReference type="Proteomes" id="UP000199513">
    <property type="component" value="Unassembled WGS sequence"/>
</dbReference>
<dbReference type="Gene3D" id="2.40.128.110">
    <property type="entry name" value="Lipid/polyisoprenoid-binding, YceI-like"/>
    <property type="match status" value="1"/>
</dbReference>
<dbReference type="InterPro" id="IPR007372">
    <property type="entry name" value="Lipid/polyisoprenoid-bd_YceI"/>
</dbReference>
<reference evidence="3 4" key="1">
    <citation type="submission" date="2016-10" db="EMBL/GenBank/DDBJ databases">
        <authorList>
            <person name="de Groot N.N."/>
        </authorList>
    </citation>
    <scope>NUCLEOTIDE SEQUENCE [LARGE SCALE GENOMIC DNA]</scope>
    <source>
        <strain>GEY</strain>
        <strain evidence="4">DSM 9560</strain>
    </source>
</reference>
<feature type="signal peptide" evidence="1">
    <location>
        <begin position="1"/>
        <end position="20"/>
    </location>
</feature>
<feature type="chain" id="PRO_5011727397" evidence="1">
    <location>
        <begin position="21"/>
        <end position="184"/>
    </location>
</feature>
<organism evidence="3 4">
    <name type="scientific">Thermoflexibacter ruber</name>
    <dbReference type="NCBI Taxonomy" id="1003"/>
    <lineage>
        <taxon>Bacteria</taxon>
        <taxon>Pseudomonadati</taxon>
        <taxon>Bacteroidota</taxon>
        <taxon>Cytophagia</taxon>
        <taxon>Cytophagales</taxon>
        <taxon>Thermoflexibacteraceae</taxon>
        <taxon>Thermoflexibacter</taxon>
    </lineage>
</organism>
<dbReference type="EMBL" id="FONY01000064">
    <property type="protein sequence ID" value="SFF57592.1"/>
    <property type="molecule type" value="Genomic_DNA"/>
</dbReference>
<proteinExistence type="predicted"/>
<evidence type="ECO:0000259" key="2">
    <source>
        <dbReference type="SMART" id="SM00867"/>
    </source>
</evidence>
<dbReference type="SMART" id="SM00867">
    <property type="entry name" value="YceI"/>
    <property type="match status" value="1"/>
</dbReference>
<dbReference type="PANTHER" id="PTHR34406:SF1">
    <property type="entry name" value="PROTEIN YCEI"/>
    <property type="match status" value="1"/>
</dbReference>
<feature type="domain" description="Lipid/polyisoprenoid-binding YceI-like" evidence="2">
    <location>
        <begin position="23"/>
        <end position="179"/>
    </location>
</feature>
<dbReference type="STRING" id="1003.SAMN04488541_10643"/>
<dbReference type="Pfam" id="PF04264">
    <property type="entry name" value="YceI"/>
    <property type="match status" value="1"/>
</dbReference>
<keyword evidence="1" id="KW-0732">Signal</keyword>
<dbReference type="SUPFAM" id="SSF101874">
    <property type="entry name" value="YceI-like"/>
    <property type="match status" value="1"/>
</dbReference>
<keyword evidence="4" id="KW-1185">Reference proteome</keyword>
<evidence type="ECO:0000313" key="4">
    <source>
        <dbReference type="Proteomes" id="UP000199513"/>
    </source>
</evidence>
<evidence type="ECO:0000313" key="3">
    <source>
        <dbReference type="EMBL" id="SFF57592.1"/>
    </source>
</evidence>
<dbReference type="AlphaFoldDB" id="A0A1I2JS13"/>
<gene>
    <name evidence="3" type="ORF">SAMN04488541_10643</name>
</gene>